<organism evidence="6 7">
    <name type="scientific">Bifidobacterium adolescentis</name>
    <dbReference type="NCBI Taxonomy" id="1680"/>
    <lineage>
        <taxon>Bacteria</taxon>
        <taxon>Bacillati</taxon>
        <taxon>Actinomycetota</taxon>
        <taxon>Actinomycetes</taxon>
        <taxon>Bifidobacteriales</taxon>
        <taxon>Bifidobacteriaceae</taxon>
        <taxon>Bifidobacterium</taxon>
    </lineage>
</organism>
<dbReference type="Pfam" id="PF12840">
    <property type="entry name" value="HTH_20"/>
    <property type="match status" value="1"/>
</dbReference>
<feature type="region of interest" description="Disordered" evidence="4">
    <location>
        <begin position="1"/>
        <end position="20"/>
    </location>
</feature>
<evidence type="ECO:0000256" key="1">
    <source>
        <dbReference type="ARBA" id="ARBA00023015"/>
    </source>
</evidence>
<sequence>MGGGGKETFAMTDVTPNEARMPEDAAVTVTSADTLRAMASPIRMRILGTLRVNGEQTVGSISEQLGEAPGAISYHLGQLAHAGLVKKVESPDGDRRKSWWKACQSAIRLGRPEEKNGTDESKAMDLFRRSAALSYEMAYERFLDRLPELPREWADSCTSDDHVLNLTAEEMCLMIEELNEVVRRWQIKAGMHGDDEPGAEPVALILQAFRWFS</sequence>
<dbReference type="GO" id="GO:0003700">
    <property type="term" value="F:DNA-binding transcription factor activity"/>
    <property type="evidence" value="ECO:0007669"/>
    <property type="project" value="InterPro"/>
</dbReference>
<evidence type="ECO:0000256" key="3">
    <source>
        <dbReference type="ARBA" id="ARBA00023163"/>
    </source>
</evidence>
<dbReference type="InterPro" id="IPR011991">
    <property type="entry name" value="ArsR-like_HTH"/>
</dbReference>
<reference evidence="6 7" key="1">
    <citation type="submission" date="2016-07" db="EMBL/GenBank/DDBJ databases">
        <title>Draft Genome Sequence of Bifidobacterium adolescentis strain Km 4.</title>
        <authorList>
            <person name="Danilenko V.N."/>
        </authorList>
    </citation>
    <scope>NUCLEOTIDE SEQUENCE [LARGE SCALE GENOMIC DNA]</scope>
    <source>
        <strain evidence="6 7">Km 4</strain>
    </source>
</reference>
<dbReference type="SUPFAM" id="SSF46785">
    <property type="entry name" value="Winged helix' DNA-binding domain"/>
    <property type="match status" value="1"/>
</dbReference>
<protein>
    <submittedName>
        <fullName evidence="6">Transcriptional regulator</fullName>
    </submittedName>
</protein>
<evidence type="ECO:0000256" key="4">
    <source>
        <dbReference type="SAM" id="MobiDB-lite"/>
    </source>
</evidence>
<dbReference type="CDD" id="cd00090">
    <property type="entry name" value="HTH_ARSR"/>
    <property type="match status" value="1"/>
</dbReference>
<evidence type="ECO:0000313" key="6">
    <source>
        <dbReference type="EMBL" id="OFA36049.1"/>
    </source>
</evidence>
<dbReference type="OrthoDB" id="7945987at2"/>
<keyword evidence="1" id="KW-0805">Transcription regulation</keyword>
<dbReference type="AlphaFoldDB" id="A0A1E7Y2Q8"/>
<gene>
    <name evidence="6" type="ORF">BBK15_01810</name>
</gene>
<name>A0A1E7Y2Q8_BIFAD</name>
<dbReference type="PANTHER" id="PTHR33154">
    <property type="entry name" value="TRANSCRIPTIONAL REGULATOR, ARSR FAMILY"/>
    <property type="match status" value="1"/>
</dbReference>
<proteinExistence type="predicted"/>
<comment type="caution">
    <text evidence="6">The sequence shown here is derived from an EMBL/GenBank/DDBJ whole genome shotgun (WGS) entry which is preliminary data.</text>
</comment>
<dbReference type="Proteomes" id="UP000175684">
    <property type="component" value="Unassembled WGS sequence"/>
</dbReference>
<dbReference type="GO" id="GO:0003677">
    <property type="term" value="F:DNA binding"/>
    <property type="evidence" value="ECO:0007669"/>
    <property type="project" value="UniProtKB-KW"/>
</dbReference>
<evidence type="ECO:0000256" key="2">
    <source>
        <dbReference type="ARBA" id="ARBA00023125"/>
    </source>
</evidence>
<dbReference type="EMBL" id="MAXD01000001">
    <property type="protein sequence ID" value="OFA36049.1"/>
    <property type="molecule type" value="Genomic_DNA"/>
</dbReference>
<dbReference type="InterPro" id="IPR036390">
    <property type="entry name" value="WH_DNA-bd_sf"/>
</dbReference>
<dbReference type="InterPro" id="IPR036388">
    <property type="entry name" value="WH-like_DNA-bd_sf"/>
</dbReference>
<dbReference type="SMART" id="SM00418">
    <property type="entry name" value="HTH_ARSR"/>
    <property type="match status" value="1"/>
</dbReference>
<evidence type="ECO:0000259" key="5">
    <source>
        <dbReference type="SMART" id="SM00418"/>
    </source>
</evidence>
<accession>A0A1E7Y2Q8</accession>
<dbReference type="Gene3D" id="1.10.10.10">
    <property type="entry name" value="Winged helix-like DNA-binding domain superfamily/Winged helix DNA-binding domain"/>
    <property type="match status" value="1"/>
</dbReference>
<evidence type="ECO:0000313" key="7">
    <source>
        <dbReference type="Proteomes" id="UP000175684"/>
    </source>
</evidence>
<dbReference type="InterPro" id="IPR001845">
    <property type="entry name" value="HTH_ArsR_DNA-bd_dom"/>
</dbReference>
<dbReference type="InterPro" id="IPR051081">
    <property type="entry name" value="HTH_MetalResp_TranReg"/>
</dbReference>
<keyword evidence="2" id="KW-0238">DNA-binding</keyword>
<feature type="domain" description="HTH arsR-type" evidence="5">
    <location>
        <begin position="33"/>
        <end position="105"/>
    </location>
</feature>
<keyword evidence="3" id="KW-0804">Transcription</keyword>
<dbReference type="PANTHER" id="PTHR33154:SF15">
    <property type="entry name" value="REGULATORY PROTEIN ARSR"/>
    <property type="match status" value="1"/>
</dbReference>